<dbReference type="NCBIfam" id="NF009829">
    <property type="entry name" value="PRK13303.1-4"/>
    <property type="match status" value="1"/>
</dbReference>
<dbReference type="PIRSF" id="PIRSF005227">
    <property type="entry name" value="Asp_dh_NAD_syn"/>
    <property type="match status" value="1"/>
</dbReference>
<accession>A0A1I6MZ51</accession>
<feature type="domain" description="Aspartate/homoserine dehydrogenase NAD-binding" evidence="8">
    <location>
        <begin position="28"/>
        <end position="132"/>
    </location>
</feature>
<dbReference type="AlphaFoldDB" id="A0A1I6MZ51"/>
<dbReference type="Gene3D" id="3.30.360.10">
    <property type="entry name" value="Dihydrodipicolinate Reductase, domain 2"/>
    <property type="match status" value="1"/>
</dbReference>
<dbReference type="NCBIfam" id="NF009828">
    <property type="entry name" value="PRK13303.1-3"/>
    <property type="match status" value="1"/>
</dbReference>
<dbReference type="EMBL" id="FOZM01000003">
    <property type="protein sequence ID" value="SFS20973.1"/>
    <property type="molecule type" value="Genomic_DNA"/>
</dbReference>
<dbReference type="SUPFAM" id="SSF55347">
    <property type="entry name" value="Glyceraldehyde-3-phosphate dehydrogenase-like, C-terminal domain"/>
    <property type="match status" value="1"/>
</dbReference>
<gene>
    <name evidence="6" type="primary">nadX</name>
    <name evidence="9" type="ORF">SAMN05444714_2698</name>
</gene>
<keyword evidence="4 6" id="KW-0560">Oxidoreductase</keyword>
<dbReference type="EC" id="1.4.1.21" evidence="6"/>
<keyword evidence="2 6" id="KW-0662">Pyridine nucleotide biosynthesis</keyword>
<comment type="miscellaneous">
    <text evidence="6">The iminoaspartate product is unstable in aqueous solution and can decompose to oxaloacetate and ammonia.</text>
</comment>
<sequence>MILTCRTAINGSSFAITRSSQMKVAIIGQGAIGSFVRGKLAQLDITEVGQIVRSGKDDANAVPPMVSELAALPEKPDLVIDCGGHTALAEFGPLALEAGFDVLTVSLGALADTDLEARLAVAAKAGNARLHLASGAIGALDALRSAVSGDLDAVVYTGRKPPQGWVGSPAETVLKLDTLTEATVHFEGTAREAALRYPKNANVAAAVALSGIGFDRTRVKLIADPHVDKNVHQISAQGEFGSLTFEISGAGLPENPKSSALAAMSVVAALREMQKAVGF</sequence>
<comment type="similarity">
    <text evidence="1 6">Belongs to the L-aspartate dehydrogenase family.</text>
</comment>
<dbReference type="STRING" id="1123755.SAMN05444714_2698"/>
<name>A0A1I6MZ51_9RHOB</name>
<evidence type="ECO:0000256" key="6">
    <source>
        <dbReference type="HAMAP-Rule" id="MF_01265"/>
    </source>
</evidence>
<dbReference type="InterPro" id="IPR020626">
    <property type="entry name" value="Asp_DH_prok"/>
</dbReference>
<evidence type="ECO:0000259" key="7">
    <source>
        <dbReference type="Pfam" id="PF01958"/>
    </source>
</evidence>
<feature type="binding site" evidence="6">
    <location>
        <position position="136"/>
    </location>
    <ligand>
        <name>NAD(+)</name>
        <dbReference type="ChEBI" id="CHEBI:57540"/>
    </ligand>
</feature>
<keyword evidence="3 6" id="KW-0521">NADP</keyword>
<dbReference type="GO" id="GO:0009435">
    <property type="term" value="P:NAD+ biosynthetic process"/>
    <property type="evidence" value="ECO:0007669"/>
    <property type="project" value="UniProtKB-UniRule"/>
</dbReference>
<dbReference type="RefSeq" id="WP_311135669.1">
    <property type="nucleotide sequence ID" value="NZ_FOZM01000003.1"/>
</dbReference>
<reference evidence="9 10" key="1">
    <citation type="submission" date="2016-10" db="EMBL/GenBank/DDBJ databases">
        <authorList>
            <person name="de Groot N.N."/>
        </authorList>
    </citation>
    <scope>NUCLEOTIDE SEQUENCE [LARGE SCALE GENOMIC DNA]</scope>
    <source>
        <strain evidence="9 10">DSM 29433</strain>
    </source>
</reference>
<dbReference type="Pfam" id="PF03447">
    <property type="entry name" value="NAD_binding_3"/>
    <property type="match status" value="1"/>
</dbReference>
<evidence type="ECO:0000313" key="9">
    <source>
        <dbReference type="EMBL" id="SFS20973.1"/>
    </source>
</evidence>
<evidence type="ECO:0000259" key="8">
    <source>
        <dbReference type="Pfam" id="PF03447"/>
    </source>
</evidence>
<dbReference type="NCBIfam" id="NF009827">
    <property type="entry name" value="PRK13303.1-2"/>
    <property type="match status" value="1"/>
</dbReference>
<evidence type="ECO:0000256" key="3">
    <source>
        <dbReference type="ARBA" id="ARBA00022857"/>
    </source>
</evidence>
<dbReference type="InterPro" id="IPR011182">
    <property type="entry name" value="L-Asp_DH"/>
</dbReference>
<dbReference type="Gene3D" id="3.40.50.720">
    <property type="entry name" value="NAD(P)-binding Rossmann-like Domain"/>
    <property type="match status" value="1"/>
</dbReference>
<dbReference type="HAMAP" id="MF_01265">
    <property type="entry name" value="NadX"/>
    <property type="match status" value="1"/>
</dbReference>
<feature type="domain" description="Aspartate dehydrogenase" evidence="7">
    <location>
        <begin position="179"/>
        <end position="267"/>
    </location>
</feature>
<dbReference type="InterPro" id="IPR005106">
    <property type="entry name" value="Asp/hSer_DH_NAD-bd"/>
</dbReference>
<feature type="binding site" evidence="6">
    <location>
        <position position="202"/>
    </location>
    <ligand>
        <name>NAD(+)</name>
        <dbReference type="ChEBI" id="CHEBI:57540"/>
    </ligand>
</feature>
<dbReference type="SUPFAM" id="SSF51735">
    <property type="entry name" value="NAD(P)-binding Rossmann-fold domains"/>
    <property type="match status" value="1"/>
</dbReference>
<dbReference type="InterPro" id="IPR036291">
    <property type="entry name" value="NAD(P)-bd_dom_sf"/>
</dbReference>
<keyword evidence="10" id="KW-1185">Reference proteome</keyword>
<proteinExistence type="inferred from homology"/>
<evidence type="ECO:0000256" key="5">
    <source>
        <dbReference type="ARBA" id="ARBA00023027"/>
    </source>
</evidence>
<dbReference type="Proteomes" id="UP000198926">
    <property type="component" value="Unassembled WGS sequence"/>
</dbReference>
<evidence type="ECO:0000256" key="4">
    <source>
        <dbReference type="ARBA" id="ARBA00023002"/>
    </source>
</evidence>
<evidence type="ECO:0000256" key="1">
    <source>
        <dbReference type="ARBA" id="ARBA00008331"/>
    </source>
</evidence>
<keyword evidence="5 6" id="KW-0520">NAD</keyword>
<comment type="pathway">
    <text evidence="6">Cofactor biosynthesis; NAD(+) biosynthesis; iminoaspartate from L-aspartate (dehydrogenase route): step 1/1.</text>
</comment>
<dbReference type="Pfam" id="PF01958">
    <property type="entry name" value="Asp_DH_C"/>
    <property type="match status" value="1"/>
</dbReference>
<comment type="catalytic activity">
    <reaction evidence="6">
        <text>L-aspartate + NAD(+) + H2O = oxaloacetate + NH4(+) + NADH + H(+)</text>
        <dbReference type="Rhea" id="RHEA:11788"/>
        <dbReference type="ChEBI" id="CHEBI:15377"/>
        <dbReference type="ChEBI" id="CHEBI:15378"/>
        <dbReference type="ChEBI" id="CHEBI:16452"/>
        <dbReference type="ChEBI" id="CHEBI:28938"/>
        <dbReference type="ChEBI" id="CHEBI:29991"/>
        <dbReference type="ChEBI" id="CHEBI:57540"/>
        <dbReference type="ChEBI" id="CHEBI:57945"/>
        <dbReference type="EC" id="1.4.1.21"/>
    </reaction>
</comment>
<dbReference type="PANTHER" id="PTHR31873:SF6">
    <property type="entry name" value="ASPARTATE DEHYDROGENASE DOMAIN-CONTAINING PROTEIN"/>
    <property type="match status" value="1"/>
</dbReference>
<dbReference type="GO" id="GO:0050661">
    <property type="term" value="F:NADP binding"/>
    <property type="evidence" value="ECO:0007669"/>
    <property type="project" value="UniProtKB-UniRule"/>
</dbReference>
<dbReference type="InterPro" id="IPR002811">
    <property type="entry name" value="Asp_DH"/>
</dbReference>
<dbReference type="PANTHER" id="PTHR31873">
    <property type="entry name" value="L-ASPARTATE DEHYDROGENASE-RELATED"/>
    <property type="match status" value="1"/>
</dbReference>
<organism evidence="9 10">
    <name type="scientific">Yoonia litorea</name>
    <dbReference type="NCBI Taxonomy" id="1123755"/>
    <lineage>
        <taxon>Bacteria</taxon>
        <taxon>Pseudomonadati</taxon>
        <taxon>Pseudomonadota</taxon>
        <taxon>Alphaproteobacteria</taxon>
        <taxon>Rhodobacterales</taxon>
        <taxon>Paracoccaceae</taxon>
        <taxon>Yoonia</taxon>
    </lineage>
</organism>
<dbReference type="UniPathway" id="UPA00253">
    <property type="reaction ID" value="UER00456"/>
</dbReference>
<dbReference type="GO" id="GO:0016639">
    <property type="term" value="F:oxidoreductase activity, acting on the CH-NH2 group of donors, NAD or NADP as acceptor"/>
    <property type="evidence" value="ECO:0007669"/>
    <property type="project" value="UniProtKB-UniRule"/>
</dbReference>
<evidence type="ECO:0000256" key="2">
    <source>
        <dbReference type="ARBA" id="ARBA00022642"/>
    </source>
</evidence>
<feature type="active site" evidence="6">
    <location>
        <position position="232"/>
    </location>
</feature>
<evidence type="ECO:0000313" key="10">
    <source>
        <dbReference type="Proteomes" id="UP000198926"/>
    </source>
</evidence>
<dbReference type="GO" id="GO:0051287">
    <property type="term" value="F:NAD binding"/>
    <property type="evidence" value="ECO:0007669"/>
    <property type="project" value="UniProtKB-UniRule"/>
</dbReference>
<dbReference type="GO" id="GO:0033735">
    <property type="term" value="F:aspartate dehydrogenase [NAD(P)+] activity"/>
    <property type="evidence" value="ECO:0007669"/>
    <property type="project" value="UniProtKB-EC"/>
</dbReference>
<comment type="function">
    <text evidence="6">Specifically catalyzes the NAD or NADP-dependent dehydrogenation of L-aspartate to iminoaspartate.</text>
</comment>
<protein>
    <recommendedName>
        <fullName evidence="6">L-aspartate dehydrogenase</fullName>
        <ecNumber evidence="6">1.4.1.21</ecNumber>
    </recommendedName>
</protein>
<comment type="catalytic activity">
    <reaction evidence="6">
        <text>L-aspartate + NADP(+) + H2O = oxaloacetate + NH4(+) + NADPH + H(+)</text>
        <dbReference type="Rhea" id="RHEA:11784"/>
        <dbReference type="ChEBI" id="CHEBI:15377"/>
        <dbReference type="ChEBI" id="CHEBI:15378"/>
        <dbReference type="ChEBI" id="CHEBI:16452"/>
        <dbReference type="ChEBI" id="CHEBI:28938"/>
        <dbReference type="ChEBI" id="CHEBI:29991"/>
        <dbReference type="ChEBI" id="CHEBI:57783"/>
        <dbReference type="ChEBI" id="CHEBI:58349"/>
        <dbReference type="EC" id="1.4.1.21"/>
    </reaction>
</comment>